<dbReference type="InterPro" id="IPR019240">
    <property type="entry name" value="DUF2196"/>
</dbReference>
<sequence length="64" mass="7082">MDGTNRANIKIGLKVLVVQKQDQRTGKLTEGIVKKILTNSPNHHHGIKVMLQDGIVGRVQQIIT</sequence>
<dbReference type="EMBL" id="VSSQ01032483">
    <property type="protein sequence ID" value="MPM83756.1"/>
    <property type="molecule type" value="Genomic_DNA"/>
</dbReference>
<dbReference type="Pfam" id="PF09962">
    <property type="entry name" value="DUF2196"/>
    <property type="match status" value="1"/>
</dbReference>
<dbReference type="PANTHER" id="PTHR40069:SF1">
    <property type="entry name" value="YWBE PROTEIN"/>
    <property type="match status" value="1"/>
</dbReference>
<dbReference type="NCBIfam" id="TIGR03833">
    <property type="entry name" value="YwbE family protein"/>
    <property type="match status" value="1"/>
</dbReference>
<reference evidence="1" key="1">
    <citation type="submission" date="2019-08" db="EMBL/GenBank/DDBJ databases">
        <authorList>
            <person name="Kucharzyk K."/>
            <person name="Murdoch R.W."/>
            <person name="Higgins S."/>
            <person name="Loffler F."/>
        </authorList>
    </citation>
    <scope>NUCLEOTIDE SEQUENCE</scope>
</reference>
<comment type="caution">
    <text evidence="1">The sequence shown here is derived from an EMBL/GenBank/DDBJ whole genome shotgun (WGS) entry which is preliminary data.</text>
</comment>
<organism evidence="1">
    <name type="scientific">bioreactor metagenome</name>
    <dbReference type="NCBI Taxonomy" id="1076179"/>
    <lineage>
        <taxon>unclassified sequences</taxon>
        <taxon>metagenomes</taxon>
        <taxon>ecological metagenomes</taxon>
    </lineage>
</organism>
<proteinExistence type="predicted"/>
<name>A0A645D311_9ZZZZ</name>
<dbReference type="PANTHER" id="PTHR40069">
    <property type="entry name" value="YWBE PROTEIN"/>
    <property type="match status" value="1"/>
</dbReference>
<accession>A0A645D311</accession>
<dbReference type="AlphaFoldDB" id="A0A645D311"/>
<protein>
    <recommendedName>
        <fullName evidence="2">YwbE family protein</fullName>
    </recommendedName>
</protein>
<evidence type="ECO:0000313" key="1">
    <source>
        <dbReference type="EMBL" id="MPM83756.1"/>
    </source>
</evidence>
<evidence type="ECO:0008006" key="2">
    <source>
        <dbReference type="Google" id="ProtNLM"/>
    </source>
</evidence>
<gene>
    <name evidence="1" type="ORF">SDC9_130825</name>
</gene>